<dbReference type="EMBL" id="OX459124">
    <property type="protein sequence ID" value="CAI9113533.1"/>
    <property type="molecule type" value="Genomic_DNA"/>
</dbReference>
<dbReference type="GO" id="GO:0009317">
    <property type="term" value="C:acetyl-CoA carboxylase complex"/>
    <property type="evidence" value="ECO:0007669"/>
    <property type="project" value="InterPro"/>
</dbReference>
<dbReference type="SUPFAM" id="SSF52096">
    <property type="entry name" value="ClpP/crotonase"/>
    <property type="match status" value="1"/>
</dbReference>
<dbReference type="PANTHER" id="PTHR42853">
    <property type="entry name" value="ACETYL-COENZYME A CARBOXYLASE CARBOXYL TRANSFERASE SUBUNIT ALPHA"/>
    <property type="match status" value="1"/>
</dbReference>
<dbReference type="EC" id="2.1.3.15" evidence="1"/>
<evidence type="ECO:0000256" key="2">
    <source>
        <dbReference type="ARBA" id="ARBA00022516"/>
    </source>
</evidence>
<evidence type="ECO:0000256" key="7">
    <source>
        <dbReference type="ARBA" id="ARBA00023160"/>
    </source>
</evidence>
<organism evidence="10 11">
    <name type="scientific">Oldenlandia corymbosa var. corymbosa</name>
    <dbReference type="NCBI Taxonomy" id="529605"/>
    <lineage>
        <taxon>Eukaryota</taxon>
        <taxon>Viridiplantae</taxon>
        <taxon>Streptophyta</taxon>
        <taxon>Embryophyta</taxon>
        <taxon>Tracheophyta</taxon>
        <taxon>Spermatophyta</taxon>
        <taxon>Magnoliopsida</taxon>
        <taxon>eudicotyledons</taxon>
        <taxon>Gunneridae</taxon>
        <taxon>Pentapetalae</taxon>
        <taxon>asterids</taxon>
        <taxon>lamiids</taxon>
        <taxon>Gentianales</taxon>
        <taxon>Rubiaceae</taxon>
        <taxon>Rubioideae</taxon>
        <taxon>Spermacoceae</taxon>
        <taxon>Hedyotis-Oldenlandia complex</taxon>
        <taxon>Oldenlandia</taxon>
    </lineage>
</organism>
<proteinExistence type="predicted"/>
<keyword evidence="7" id="KW-0275">Fatty acid biosynthesis</keyword>
<evidence type="ECO:0000256" key="5">
    <source>
        <dbReference type="ARBA" id="ARBA00022840"/>
    </source>
</evidence>
<dbReference type="PANTHER" id="PTHR42853:SF1">
    <property type="entry name" value="ACETYL-COA CARBOXYTRANSFERASE"/>
    <property type="match status" value="1"/>
</dbReference>
<keyword evidence="3" id="KW-0547">Nucleotide-binding</keyword>
<evidence type="ECO:0000313" key="11">
    <source>
        <dbReference type="Proteomes" id="UP001161247"/>
    </source>
</evidence>
<dbReference type="InterPro" id="IPR011763">
    <property type="entry name" value="COA_CT_C"/>
</dbReference>
<dbReference type="Gene3D" id="3.90.226.10">
    <property type="entry name" value="2-enoyl-CoA Hydratase, Chain A, domain 1"/>
    <property type="match status" value="1"/>
</dbReference>
<reference evidence="10" key="1">
    <citation type="submission" date="2023-03" db="EMBL/GenBank/DDBJ databases">
        <authorList>
            <person name="Julca I."/>
        </authorList>
    </citation>
    <scope>NUCLEOTIDE SEQUENCE</scope>
</reference>
<dbReference type="PROSITE" id="PS50989">
    <property type="entry name" value="COA_CT_CTER"/>
    <property type="match status" value="1"/>
</dbReference>
<dbReference type="GO" id="GO:0003989">
    <property type="term" value="F:acetyl-CoA carboxylase activity"/>
    <property type="evidence" value="ECO:0007669"/>
    <property type="project" value="InterPro"/>
</dbReference>
<evidence type="ECO:0000256" key="4">
    <source>
        <dbReference type="ARBA" id="ARBA00022832"/>
    </source>
</evidence>
<keyword evidence="5" id="KW-0067">ATP-binding</keyword>
<protein>
    <recommendedName>
        <fullName evidence="1">acetyl-CoA carboxytransferase</fullName>
        <ecNumber evidence="1">2.1.3.15</ecNumber>
    </recommendedName>
</protein>
<evidence type="ECO:0000313" key="10">
    <source>
        <dbReference type="EMBL" id="CAI9113533.1"/>
    </source>
</evidence>
<keyword evidence="4" id="KW-0276">Fatty acid metabolism</keyword>
<dbReference type="GO" id="GO:0016743">
    <property type="term" value="F:carboxyl- or carbamoyltransferase activity"/>
    <property type="evidence" value="ECO:0007669"/>
    <property type="project" value="InterPro"/>
</dbReference>
<name>A0AAV1E3K8_OLDCO</name>
<dbReference type="InterPro" id="IPR029045">
    <property type="entry name" value="ClpP/crotonase-like_dom_sf"/>
</dbReference>
<gene>
    <name evidence="10" type="ORF">OLC1_LOCUS20522</name>
</gene>
<evidence type="ECO:0000259" key="9">
    <source>
        <dbReference type="PROSITE" id="PS50989"/>
    </source>
</evidence>
<dbReference type="GO" id="GO:0005524">
    <property type="term" value="F:ATP binding"/>
    <property type="evidence" value="ECO:0007669"/>
    <property type="project" value="UniProtKB-KW"/>
</dbReference>
<comment type="catalytic activity">
    <reaction evidence="8">
        <text>N(6)-carboxybiotinyl-L-lysyl-[protein] + acetyl-CoA = N(6)-biotinyl-L-lysyl-[protein] + malonyl-CoA</text>
        <dbReference type="Rhea" id="RHEA:54728"/>
        <dbReference type="Rhea" id="RHEA-COMP:10505"/>
        <dbReference type="Rhea" id="RHEA-COMP:10506"/>
        <dbReference type="ChEBI" id="CHEBI:57288"/>
        <dbReference type="ChEBI" id="CHEBI:57384"/>
        <dbReference type="ChEBI" id="CHEBI:83144"/>
        <dbReference type="ChEBI" id="CHEBI:83145"/>
        <dbReference type="EC" id="2.1.3.15"/>
    </reaction>
</comment>
<sequence>MTFSFEKPLIALDEKIIKLRSVVAENGLQDFFDQVELLESKYAEWELLEDQAGYDDDPTIVTALGRIEGEYYMFIGHRKVRNTEEDFEHNFAVPTSHGYKKALGMMKYAEHFGLPIVIFVGTTGSFPDLKSEELGQGAHYLRTLFGSKVPIVTIVTGEGGPGGALAIACVNKLLMLENCAFYVESMDASATILQKFSAAALKAPEKLNITAQEHFRLRIAGGGIPEPLGGAHANPQRASSYIKNALLKAMEEVRRLETEELMRHRMLKFGAIGEICYNKGDGQVEQEKKRKMKPSDINVQETGDIKSQIEELKIKILKAEGTFDPIMLHCDDRWYDMCWYVHNHIISRIILSTFKEIF</sequence>
<dbReference type="Proteomes" id="UP001161247">
    <property type="component" value="Chromosome 7"/>
</dbReference>
<dbReference type="PRINTS" id="PR01069">
    <property type="entry name" value="ACCCTRFRASEA"/>
</dbReference>
<feature type="domain" description="CoA carboxyltransferase C-terminal" evidence="9">
    <location>
        <begin position="4"/>
        <end position="252"/>
    </location>
</feature>
<keyword evidence="6" id="KW-0443">Lipid metabolism</keyword>
<dbReference type="InterPro" id="IPR001095">
    <property type="entry name" value="Acetyl_CoA_COase_a_su"/>
</dbReference>
<accession>A0AAV1E3K8</accession>
<keyword evidence="2" id="KW-0444">Lipid biosynthesis</keyword>
<dbReference type="AlphaFoldDB" id="A0AAV1E3K8"/>
<evidence type="ECO:0000256" key="8">
    <source>
        <dbReference type="ARBA" id="ARBA00049152"/>
    </source>
</evidence>
<evidence type="ECO:0000256" key="6">
    <source>
        <dbReference type="ARBA" id="ARBA00023098"/>
    </source>
</evidence>
<keyword evidence="11" id="KW-1185">Reference proteome</keyword>
<dbReference type="Pfam" id="PF03255">
    <property type="entry name" value="ACCA"/>
    <property type="match status" value="1"/>
</dbReference>
<dbReference type="GO" id="GO:0006633">
    <property type="term" value="P:fatty acid biosynthetic process"/>
    <property type="evidence" value="ECO:0007669"/>
    <property type="project" value="UniProtKB-KW"/>
</dbReference>
<evidence type="ECO:0000256" key="3">
    <source>
        <dbReference type="ARBA" id="ARBA00022741"/>
    </source>
</evidence>
<evidence type="ECO:0000256" key="1">
    <source>
        <dbReference type="ARBA" id="ARBA00011883"/>
    </source>
</evidence>